<dbReference type="PANTHER" id="PTHR47506">
    <property type="entry name" value="TRANSCRIPTIONAL REGULATORY PROTEIN"/>
    <property type="match status" value="1"/>
</dbReference>
<proteinExistence type="predicted"/>
<dbReference type="Proteomes" id="UP001501218">
    <property type="component" value="Unassembled WGS sequence"/>
</dbReference>
<accession>A0ABP5TTM8</accession>
<comment type="caution">
    <text evidence="6">The sequence shown here is derived from an EMBL/GenBank/DDBJ whole genome shotgun (WGS) entry which is preliminary data.</text>
</comment>
<sequence length="184" mass="19901">MDVHTKIVGAAIDRIATAGYDGLSISAVSRLSGVSRPTIYAHFGSLEQLASEALERAAVQVISRVVERARSAATAADYVVEVIVAARTEFRHQPALAPIAFPQRGTVLFDGDPVGPEALELSRSFLLPLLEFEPGLEADLDEIAETTLRFLISLVMFESAISRSDEKLRAYLHRRLVPGLGVTS</sequence>
<dbReference type="Gene3D" id="1.10.357.10">
    <property type="entry name" value="Tetracycline Repressor, domain 2"/>
    <property type="match status" value="1"/>
</dbReference>
<evidence type="ECO:0000259" key="5">
    <source>
        <dbReference type="PROSITE" id="PS50977"/>
    </source>
</evidence>
<feature type="domain" description="HTH tetR-type" evidence="5">
    <location>
        <begin position="1"/>
        <end position="61"/>
    </location>
</feature>
<keyword evidence="1" id="KW-0805">Transcription regulation</keyword>
<evidence type="ECO:0000256" key="4">
    <source>
        <dbReference type="PROSITE-ProRule" id="PRU00335"/>
    </source>
</evidence>
<keyword evidence="3" id="KW-0804">Transcription</keyword>
<dbReference type="PANTHER" id="PTHR47506:SF6">
    <property type="entry name" value="HTH-TYPE TRANSCRIPTIONAL REPRESSOR NEMR"/>
    <property type="match status" value="1"/>
</dbReference>
<dbReference type="SUPFAM" id="SSF46689">
    <property type="entry name" value="Homeodomain-like"/>
    <property type="match status" value="1"/>
</dbReference>
<name>A0ABP5TTM8_9PSEU</name>
<organism evidence="6 7">
    <name type="scientific">Saccharopolyspora halophila</name>
    <dbReference type="NCBI Taxonomy" id="405551"/>
    <lineage>
        <taxon>Bacteria</taxon>
        <taxon>Bacillati</taxon>
        <taxon>Actinomycetota</taxon>
        <taxon>Actinomycetes</taxon>
        <taxon>Pseudonocardiales</taxon>
        <taxon>Pseudonocardiaceae</taxon>
        <taxon>Saccharopolyspora</taxon>
    </lineage>
</organism>
<dbReference type="InterPro" id="IPR001647">
    <property type="entry name" value="HTH_TetR"/>
</dbReference>
<dbReference type="Pfam" id="PF00440">
    <property type="entry name" value="TetR_N"/>
    <property type="match status" value="1"/>
</dbReference>
<feature type="DNA-binding region" description="H-T-H motif" evidence="4">
    <location>
        <begin position="24"/>
        <end position="43"/>
    </location>
</feature>
<evidence type="ECO:0000313" key="6">
    <source>
        <dbReference type="EMBL" id="GAA2360147.1"/>
    </source>
</evidence>
<dbReference type="InterPro" id="IPR009057">
    <property type="entry name" value="Homeodomain-like_sf"/>
</dbReference>
<protein>
    <recommendedName>
        <fullName evidence="5">HTH tetR-type domain-containing protein</fullName>
    </recommendedName>
</protein>
<evidence type="ECO:0000313" key="7">
    <source>
        <dbReference type="Proteomes" id="UP001501218"/>
    </source>
</evidence>
<evidence type="ECO:0000256" key="2">
    <source>
        <dbReference type="ARBA" id="ARBA00023125"/>
    </source>
</evidence>
<dbReference type="PROSITE" id="PS50977">
    <property type="entry name" value="HTH_TETR_2"/>
    <property type="match status" value="1"/>
</dbReference>
<dbReference type="RefSeq" id="WP_344136206.1">
    <property type="nucleotide sequence ID" value="NZ_BAAARA010000021.1"/>
</dbReference>
<keyword evidence="2 4" id="KW-0238">DNA-binding</keyword>
<gene>
    <name evidence="6" type="ORF">GCM10009854_43920</name>
</gene>
<reference evidence="7" key="1">
    <citation type="journal article" date="2019" name="Int. J. Syst. Evol. Microbiol.">
        <title>The Global Catalogue of Microorganisms (GCM) 10K type strain sequencing project: providing services to taxonomists for standard genome sequencing and annotation.</title>
        <authorList>
            <consortium name="The Broad Institute Genomics Platform"/>
            <consortium name="The Broad Institute Genome Sequencing Center for Infectious Disease"/>
            <person name="Wu L."/>
            <person name="Ma J."/>
        </authorList>
    </citation>
    <scope>NUCLEOTIDE SEQUENCE [LARGE SCALE GENOMIC DNA]</scope>
    <source>
        <strain evidence="7">JCM 16221</strain>
    </source>
</reference>
<keyword evidence="7" id="KW-1185">Reference proteome</keyword>
<evidence type="ECO:0000256" key="3">
    <source>
        <dbReference type="ARBA" id="ARBA00023163"/>
    </source>
</evidence>
<dbReference type="PRINTS" id="PR00455">
    <property type="entry name" value="HTHTETR"/>
</dbReference>
<evidence type="ECO:0000256" key="1">
    <source>
        <dbReference type="ARBA" id="ARBA00023015"/>
    </source>
</evidence>
<dbReference type="EMBL" id="BAAARA010000021">
    <property type="protein sequence ID" value="GAA2360147.1"/>
    <property type="molecule type" value="Genomic_DNA"/>
</dbReference>